<evidence type="ECO:0000313" key="2">
    <source>
        <dbReference type="Proteomes" id="UP001145072"/>
    </source>
</evidence>
<organism evidence="1 2">
    <name type="scientific">Aquibacillus koreensis</name>
    <dbReference type="NCBI Taxonomy" id="279446"/>
    <lineage>
        <taxon>Bacteria</taxon>
        <taxon>Bacillati</taxon>
        <taxon>Bacillota</taxon>
        <taxon>Bacilli</taxon>
        <taxon>Bacillales</taxon>
        <taxon>Bacillaceae</taxon>
        <taxon>Aquibacillus</taxon>
    </lineage>
</organism>
<reference evidence="1" key="1">
    <citation type="submission" date="2022-06" db="EMBL/GenBank/DDBJ databases">
        <title>Aquibacillus sp. a new bacterium isolated from soil saline samples.</title>
        <authorList>
            <person name="Galisteo C."/>
            <person name="De La Haba R."/>
            <person name="Sanchez-Porro C."/>
            <person name="Ventosa A."/>
        </authorList>
    </citation>
    <scope>NUCLEOTIDE SEQUENCE</scope>
    <source>
        <strain evidence="1">JCM 12387</strain>
    </source>
</reference>
<dbReference type="InterPro" id="IPR036289">
    <property type="entry name" value="YfhH"/>
</dbReference>
<dbReference type="AlphaFoldDB" id="A0A9X4AKR1"/>
<dbReference type="Gene3D" id="1.10.287.880">
    <property type="entry name" value="Hypothetical protein YfhH domain"/>
    <property type="match status" value="1"/>
</dbReference>
<sequence>MQKRYSEYTVEELQVEVATLKEQANKAEQMGNISEYAILERKIQMALAYTLNPAEYKKGQVYELRGDPGYRFKITYLNGVFAWGNRINLLDETFETEEAMPISVLGELVK</sequence>
<dbReference type="SUPFAM" id="SSF101697">
    <property type="entry name" value="Hypothetical protein YfhH"/>
    <property type="match status" value="1"/>
</dbReference>
<proteinExistence type="predicted"/>
<accession>A0A9X4AKR1</accession>
<dbReference type="EMBL" id="JAMQJZ010000013">
    <property type="protein sequence ID" value="MDC3421690.1"/>
    <property type="molecule type" value="Genomic_DNA"/>
</dbReference>
<dbReference type="Proteomes" id="UP001145072">
    <property type="component" value="Unassembled WGS sequence"/>
</dbReference>
<comment type="caution">
    <text evidence="1">The sequence shown here is derived from an EMBL/GenBank/DDBJ whole genome shotgun (WGS) entry which is preliminary data.</text>
</comment>
<gene>
    <name evidence="1" type="ORF">NC661_15055</name>
</gene>
<dbReference type="InterPro" id="IPR014938">
    <property type="entry name" value="YfhH-like"/>
</dbReference>
<dbReference type="Gene3D" id="2.30.30.340">
    <property type="entry name" value="Hypothetical protein YfhH like domains"/>
    <property type="match status" value="1"/>
</dbReference>
<dbReference type="RefSeq" id="WP_259865958.1">
    <property type="nucleotide sequence ID" value="NZ_JAMQJZ010000013.1"/>
</dbReference>
<name>A0A9X4AKR1_9BACI</name>
<protein>
    <submittedName>
        <fullName evidence="1">YfhH family protein</fullName>
    </submittedName>
</protein>
<keyword evidence="2" id="KW-1185">Reference proteome</keyword>
<dbReference type="Pfam" id="PF08838">
    <property type="entry name" value="DUF1811"/>
    <property type="match status" value="1"/>
</dbReference>
<evidence type="ECO:0000313" key="1">
    <source>
        <dbReference type="EMBL" id="MDC3421690.1"/>
    </source>
</evidence>